<dbReference type="AlphaFoldDB" id="A0A6N2VJ25"/>
<accession>A0A6N2VJ25</accession>
<dbReference type="CDD" id="cd09911">
    <property type="entry name" value="Lin0431_like"/>
    <property type="match status" value="1"/>
</dbReference>
<proteinExistence type="predicted"/>
<name>A0A6N2VJ25_BLAHA</name>
<sequence length="124" mass="13544">MKKKDLFLICILLAAGMIGFVAFKGIQKSAASDKQMLKISVDGEVCGEYSLKDKQEIKIGDTNVCQIEEDGTVSMTEADCPDQLCVKQGKIKAFGESIICLPNKVVLEIVTENKKAEEIDSIVK</sequence>
<feature type="transmembrane region" description="Helical" evidence="1">
    <location>
        <begin position="6"/>
        <end position="26"/>
    </location>
</feature>
<protein>
    <submittedName>
        <fullName evidence="2">Uncharacterized protein</fullName>
    </submittedName>
</protein>
<keyword evidence="1" id="KW-1133">Transmembrane helix</keyword>
<evidence type="ECO:0000313" key="2">
    <source>
        <dbReference type="EMBL" id="VYT29940.1"/>
    </source>
</evidence>
<keyword evidence="1" id="KW-0472">Membrane</keyword>
<dbReference type="InterPro" id="IPR038690">
    <property type="entry name" value="NusG_2_sf"/>
</dbReference>
<reference evidence="2" key="1">
    <citation type="submission" date="2019-11" db="EMBL/GenBank/DDBJ databases">
        <authorList>
            <person name="Feng L."/>
        </authorList>
    </citation>
    <scope>NUCLEOTIDE SEQUENCE</scope>
    <source>
        <strain evidence="2">BhanseniiLFYP23</strain>
    </source>
</reference>
<keyword evidence="1" id="KW-0812">Transmembrane</keyword>
<dbReference type="EMBL" id="CACRSY010000016">
    <property type="protein sequence ID" value="VYT29940.1"/>
    <property type="molecule type" value="Genomic_DNA"/>
</dbReference>
<dbReference type="RefSeq" id="WP_004222188.1">
    <property type="nucleotide sequence ID" value="NZ_CACRSY010000016.1"/>
</dbReference>
<organism evidence="2">
    <name type="scientific">Blautia hansenii</name>
    <name type="common">Ruminococcus hansenii</name>
    <dbReference type="NCBI Taxonomy" id="1322"/>
    <lineage>
        <taxon>Bacteria</taxon>
        <taxon>Bacillati</taxon>
        <taxon>Bacillota</taxon>
        <taxon>Clostridia</taxon>
        <taxon>Lachnospirales</taxon>
        <taxon>Lachnospiraceae</taxon>
        <taxon>Blautia</taxon>
    </lineage>
</organism>
<gene>
    <name evidence="2" type="ORF">BHLFYP23_01115</name>
</gene>
<dbReference type="Pfam" id="PF07009">
    <property type="entry name" value="NusG_II"/>
    <property type="match status" value="1"/>
</dbReference>
<evidence type="ECO:0000256" key="1">
    <source>
        <dbReference type="SAM" id="Phobius"/>
    </source>
</evidence>
<dbReference type="Gene3D" id="2.60.320.10">
    <property type="entry name" value="N-utilization substance G protein NusG, insert domain"/>
    <property type="match status" value="1"/>
</dbReference>